<accession>A0A0P1IIL8</accession>
<organism evidence="1 2">
    <name type="scientific">Shimia thalassica</name>
    <dbReference type="NCBI Taxonomy" id="1715693"/>
    <lineage>
        <taxon>Bacteria</taxon>
        <taxon>Pseudomonadati</taxon>
        <taxon>Pseudomonadota</taxon>
        <taxon>Alphaproteobacteria</taxon>
        <taxon>Rhodobacterales</taxon>
        <taxon>Roseobacteraceae</taxon>
    </lineage>
</organism>
<evidence type="ECO:0000313" key="1">
    <source>
        <dbReference type="EMBL" id="CUK14802.1"/>
    </source>
</evidence>
<keyword evidence="2" id="KW-1185">Reference proteome</keyword>
<reference evidence="2" key="1">
    <citation type="submission" date="2015-09" db="EMBL/GenBank/DDBJ databases">
        <authorList>
            <person name="Rodrigo-Torres Lidia"/>
            <person name="Arahal R.David."/>
        </authorList>
    </citation>
    <scope>NUCLEOTIDE SEQUENCE [LARGE SCALE GENOMIC DNA]</scope>
    <source>
        <strain evidence="2">CECT 7735</strain>
    </source>
</reference>
<evidence type="ECO:0000313" key="2">
    <source>
        <dbReference type="Proteomes" id="UP000051870"/>
    </source>
</evidence>
<proteinExistence type="predicted"/>
<protein>
    <submittedName>
        <fullName evidence="1">Uncharacterized protein</fullName>
    </submittedName>
</protein>
<name>A0A0P1IIL8_9RHOB</name>
<sequence>MDISFQSLHRSVSLAEAAYNRQSDGSAGPVSAQDFEDRLNGTYSERYSVDIRNQSDGDVVYGVHDTWTNEHFVVALVLPH</sequence>
<dbReference type="STRING" id="1715693.PH7735_03964"/>
<dbReference type="AlphaFoldDB" id="A0A0P1IIL8"/>
<gene>
    <name evidence="1" type="ORF">PH7735_03964</name>
</gene>
<dbReference type="EMBL" id="CYTW01000007">
    <property type="protein sequence ID" value="CUK14802.1"/>
    <property type="molecule type" value="Genomic_DNA"/>
</dbReference>
<dbReference type="Proteomes" id="UP000051870">
    <property type="component" value="Unassembled WGS sequence"/>
</dbReference>